<name>A0ABU2BPM4_9MICC</name>
<keyword evidence="3" id="KW-1185">Reference proteome</keyword>
<comment type="caution">
    <text evidence="2">The sequence shown here is derived from an EMBL/GenBank/DDBJ whole genome shotgun (WGS) entry which is preliminary data.</text>
</comment>
<feature type="domain" description="Winged helix DNA-binding" evidence="1">
    <location>
        <begin position="14"/>
        <end position="91"/>
    </location>
</feature>
<sequence length="109" mass="11495">MISDLDPVIHAPKRLALMALLAHAQDADFGFVRDALGVSDSDLSKQATALTEASYITVAKAGRGRGGTTTFRITKQGRTAYEKHRAALEALLAGSNFSVSSDSTVAKES</sequence>
<proteinExistence type="predicted"/>
<accession>A0ABU2BPM4</accession>
<evidence type="ECO:0000313" key="3">
    <source>
        <dbReference type="Proteomes" id="UP001183817"/>
    </source>
</evidence>
<dbReference type="Gene3D" id="1.10.10.10">
    <property type="entry name" value="Winged helix-like DNA-binding domain superfamily/Winged helix DNA-binding domain"/>
    <property type="match status" value="1"/>
</dbReference>
<gene>
    <name evidence="2" type="ORF">J2S64_003389</name>
</gene>
<evidence type="ECO:0000313" key="2">
    <source>
        <dbReference type="EMBL" id="MDR7359698.1"/>
    </source>
</evidence>
<dbReference type="RefSeq" id="WP_007273069.1">
    <property type="nucleotide sequence ID" value="NZ_BAAAWO010000001.1"/>
</dbReference>
<dbReference type="InterPro" id="IPR036388">
    <property type="entry name" value="WH-like_DNA-bd_sf"/>
</dbReference>
<dbReference type="SUPFAM" id="SSF46785">
    <property type="entry name" value="Winged helix' DNA-binding domain"/>
    <property type="match status" value="1"/>
</dbReference>
<organism evidence="2 3">
    <name type="scientific">Paeniglutamicibacter sulfureus</name>
    <dbReference type="NCBI Taxonomy" id="43666"/>
    <lineage>
        <taxon>Bacteria</taxon>
        <taxon>Bacillati</taxon>
        <taxon>Actinomycetota</taxon>
        <taxon>Actinomycetes</taxon>
        <taxon>Micrococcales</taxon>
        <taxon>Micrococcaceae</taxon>
        <taxon>Paeniglutamicibacter</taxon>
    </lineage>
</organism>
<protein>
    <submittedName>
        <fullName evidence="2">DNA-binding transcriptional ArsR family regulator</fullName>
    </submittedName>
</protein>
<dbReference type="PANTHER" id="PTHR37318:SF1">
    <property type="entry name" value="BSL7504 PROTEIN"/>
    <property type="match status" value="1"/>
</dbReference>
<reference evidence="2 3" key="1">
    <citation type="submission" date="2023-07" db="EMBL/GenBank/DDBJ databases">
        <title>Sequencing the genomes of 1000 actinobacteria strains.</title>
        <authorList>
            <person name="Klenk H.-P."/>
        </authorList>
    </citation>
    <scope>NUCLEOTIDE SEQUENCE [LARGE SCALE GENOMIC DNA]</scope>
    <source>
        <strain evidence="2 3">DSM 20167</strain>
    </source>
</reference>
<dbReference type="InterPro" id="IPR027395">
    <property type="entry name" value="WH_DNA-bd_dom"/>
</dbReference>
<dbReference type="Proteomes" id="UP001183817">
    <property type="component" value="Unassembled WGS sequence"/>
</dbReference>
<dbReference type="EMBL" id="JAVDYI010000001">
    <property type="protein sequence ID" value="MDR7359698.1"/>
    <property type="molecule type" value="Genomic_DNA"/>
</dbReference>
<dbReference type="InterPro" id="IPR036390">
    <property type="entry name" value="WH_DNA-bd_sf"/>
</dbReference>
<evidence type="ECO:0000259" key="1">
    <source>
        <dbReference type="Pfam" id="PF13601"/>
    </source>
</evidence>
<dbReference type="Pfam" id="PF13601">
    <property type="entry name" value="HTH_34"/>
    <property type="match status" value="1"/>
</dbReference>
<keyword evidence="2" id="KW-0238">DNA-binding</keyword>
<dbReference type="GO" id="GO:0003677">
    <property type="term" value="F:DNA binding"/>
    <property type="evidence" value="ECO:0007669"/>
    <property type="project" value="UniProtKB-KW"/>
</dbReference>
<dbReference type="PANTHER" id="PTHR37318">
    <property type="entry name" value="BSL7504 PROTEIN"/>
    <property type="match status" value="1"/>
</dbReference>